<dbReference type="PROSITE" id="PS50072">
    <property type="entry name" value="CSA_PPIASE_2"/>
    <property type="match status" value="1"/>
</dbReference>
<dbReference type="Proteomes" id="UP001332243">
    <property type="component" value="Unassembled WGS sequence"/>
</dbReference>
<evidence type="ECO:0000313" key="5">
    <source>
        <dbReference type="EMBL" id="MEE6257838.1"/>
    </source>
</evidence>
<gene>
    <name evidence="5" type="ORF">V1633_04935</name>
</gene>
<evidence type="ECO:0000256" key="3">
    <source>
        <dbReference type="SAM" id="Phobius"/>
    </source>
</evidence>
<feature type="transmembrane region" description="Helical" evidence="3">
    <location>
        <begin position="47"/>
        <end position="73"/>
    </location>
</feature>
<dbReference type="EMBL" id="JAZGQK010000003">
    <property type="protein sequence ID" value="MEE6257838.1"/>
    <property type="molecule type" value="Genomic_DNA"/>
</dbReference>
<reference evidence="5 6" key="1">
    <citation type="submission" date="2024-01" db="EMBL/GenBank/DDBJ databases">
        <title>Genome insights into Plantactinospora sonchi sp. nov.</title>
        <authorList>
            <person name="Wang L."/>
        </authorList>
    </citation>
    <scope>NUCLEOTIDE SEQUENCE [LARGE SCALE GENOMIC DNA]</scope>
    <source>
        <strain evidence="5 6">NEAU-QY2</strain>
    </source>
</reference>
<evidence type="ECO:0000256" key="2">
    <source>
        <dbReference type="SAM" id="MobiDB-lite"/>
    </source>
</evidence>
<dbReference type="PANTHER" id="PTHR45625:SF3">
    <property type="entry name" value="PEPTIDYL-PROLYL CIS-TRANS ISOMERASE B-RELATED"/>
    <property type="match status" value="1"/>
</dbReference>
<keyword evidence="3" id="KW-0472">Membrane</keyword>
<keyword evidence="3" id="KW-1133">Transmembrane helix</keyword>
<dbReference type="RefSeq" id="WP_331212948.1">
    <property type="nucleotide sequence ID" value="NZ_JAZGQK010000003.1"/>
</dbReference>
<keyword evidence="3" id="KW-0812">Transmembrane</keyword>
<dbReference type="Gene3D" id="2.40.100.10">
    <property type="entry name" value="Cyclophilin-like"/>
    <property type="match status" value="1"/>
</dbReference>
<dbReference type="SUPFAM" id="SSF50891">
    <property type="entry name" value="Cyclophilin-like"/>
    <property type="match status" value="1"/>
</dbReference>
<feature type="domain" description="PPIase cyclophilin-type" evidence="4">
    <location>
        <begin position="123"/>
        <end position="275"/>
    </location>
</feature>
<keyword evidence="5" id="KW-0413">Isomerase</keyword>
<accession>A0ABU7RMX2</accession>
<dbReference type="InterPro" id="IPR044666">
    <property type="entry name" value="Cyclophilin_A-like"/>
</dbReference>
<dbReference type="PANTHER" id="PTHR45625">
    <property type="entry name" value="PEPTIDYL-PROLYL CIS-TRANS ISOMERASE-RELATED"/>
    <property type="match status" value="1"/>
</dbReference>
<protein>
    <submittedName>
        <fullName evidence="5">Peptidylprolyl isomerase</fullName>
        <ecNumber evidence="5">5.2.1.8</ecNumber>
    </submittedName>
</protein>
<proteinExistence type="predicted"/>
<organism evidence="5 6">
    <name type="scientific">Plantactinospora sonchi</name>
    <dbReference type="NCBI Taxonomy" id="1544735"/>
    <lineage>
        <taxon>Bacteria</taxon>
        <taxon>Bacillati</taxon>
        <taxon>Actinomycetota</taxon>
        <taxon>Actinomycetes</taxon>
        <taxon>Micromonosporales</taxon>
        <taxon>Micromonosporaceae</taxon>
        <taxon>Plantactinospora</taxon>
    </lineage>
</organism>
<dbReference type="InterPro" id="IPR029000">
    <property type="entry name" value="Cyclophilin-like_dom_sf"/>
</dbReference>
<evidence type="ECO:0000256" key="1">
    <source>
        <dbReference type="ARBA" id="ARBA00002388"/>
    </source>
</evidence>
<evidence type="ECO:0000313" key="6">
    <source>
        <dbReference type="Proteomes" id="UP001332243"/>
    </source>
</evidence>
<feature type="region of interest" description="Disordered" evidence="2">
    <location>
        <begin position="1"/>
        <end position="39"/>
    </location>
</feature>
<dbReference type="Pfam" id="PF00160">
    <property type="entry name" value="Pro_isomerase"/>
    <property type="match status" value="1"/>
</dbReference>
<evidence type="ECO:0000259" key="4">
    <source>
        <dbReference type="PROSITE" id="PS50072"/>
    </source>
</evidence>
<dbReference type="GO" id="GO:0003755">
    <property type="term" value="F:peptidyl-prolyl cis-trans isomerase activity"/>
    <property type="evidence" value="ECO:0007669"/>
    <property type="project" value="UniProtKB-EC"/>
</dbReference>
<dbReference type="InterPro" id="IPR002130">
    <property type="entry name" value="Cyclophilin-type_PPIase_dom"/>
</dbReference>
<name>A0ABU7RMX2_9ACTN</name>
<sequence length="276" mass="28901">MIHPTAEPPQGSPTPPSRPGPHWQPGQAAAPPYPTDAPPAKKRGRPLVIGLIVAGVLALCVGAGCIGVGAYYWSEVRVEPTTDAGAAPETCSVSTVEGEANRPIGMPDFDGAPRTGTATLNLETNLGRITITMDRAKTPCTVASVQHLAERAYYSGQACHRLTTEKSFVLECGDLSGTGRGGPDYRFADENLTGAKYTRGVVGMANDGRPNSNGSRYFIVFDDSPLPPTYTPFGTVTSGLEIVDHVAEGGHDNAYRSSAGGGVPRTELHVRNATVS</sequence>
<comment type="function">
    <text evidence="1">PPIases accelerate the folding of proteins. It catalyzes the cis-trans isomerization of proline imidic peptide bonds in oligopeptides.</text>
</comment>
<comment type="caution">
    <text evidence="5">The sequence shown here is derived from an EMBL/GenBank/DDBJ whole genome shotgun (WGS) entry which is preliminary data.</text>
</comment>
<keyword evidence="6" id="KW-1185">Reference proteome</keyword>
<dbReference type="EC" id="5.2.1.8" evidence="5"/>
<feature type="compositionally biased region" description="Pro residues" evidence="2">
    <location>
        <begin position="1"/>
        <end position="19"/>
    </location>
</feature>